<dbReference type="RefSeq" id="WP_071903482.1">
    <property type="nucleotide sequence ID" value="NZ_MPIN01000014.1"/>
</dbReference>
<organism evidence="2 3">
    <name type="scientific">Cystobacter ferrugineus</name>
    <dbReference type="NCBI Taxonomy" id="83449"/>
    <lineage>
        <taxon>Bacteria</taxon>
        <taxon>Pseudomonadati</taxon>
        <taxon>Myxococcota</taxon>
        <taxon>Myxococcia</taxon>
        <taxon>Myxococcales</taxon>
        <taxon>Cystobacterineae</taxon>
        <taxon>Archangiaceae</taxon>
        <taxon>Cystobacter</taxon>
    </lineage>
</organism>
<accession>A0A1L9AZP5</accession>
<name>A0A1L9AZP5_9BACT</name>
<sequence>MGPPSTVPLRKPATYQDLVALPEHLVGELIDGDLYASPRPASRHAKVSSVLGMDLGGAFQRGRGGPGGWWIVDEPELHFGKDVLVPDLAGWRCERMPTIPDVPFFELAPNWICEVLSPSTAKLDLVRKLPRYARAGVEHAWVVDPIHQTLEVFHQEQGRWVLLDAFAGDDRVRAPPFDAIELELGSLWLETPAT</sequence>
<dbReference type="PANTHER" id="PTHR34107">
    <property type="entry name" value="SLL0198 PROTEIN-RELATED"/>
    <property type="match status" value="1"/>
</dbReference>
<dbReference type="EMBL" id="MPIN01000014">
    <property type="protein sequence ID" value="OJH35383.1"/>
    <property type="molecule type" value="Genomic_DNA"/>
</dbReference>
<proteinExistence type="predicted"/>
<reference evidence="3" key="1">
    <citation type="submission" date="2016-11" db="EMBL/GenBank/DDBJ databases">
        <authorList>
            <person name="Shukria A."/>
            <person name="Stevens D.C."/>
        </authorList>
    </citation>
    <scope>NUCLEOTIDE SEQUENCE [LARGE SCALE GENOMIC DNA]</scope>
    <source>
        <strain evidence="3">Cbfe23</strain>
    </source>
</reference>
<dbReference type="SUPFAM" id="SSF52980">
    <property type="entry name" value="Restriction endonuclease-like"/>
    <property type="match status" value="1"/>
</dbReference>
<comment type="caution">
    <text evidence="2">The sequence shown here is derived from an EMBL/GenBank/DDBJ whole genome shotgun (WGS) entry which is preliminary data.</text>
</comment>
<dbReference type="InterPro" id="IPR012296">
    <property type="entry name" value="Nuclease_put_TT1808"/>
</dbReference>
<reference evidence="2 3" key="2">
    <citation type="submission" date="2016-12" db="EMBL/GenBank/DDBJ databases">
        <title>Draft Genome Sequence of Cystobacter ferrugineus Strain Cbfe23.</title>
        <authorList>
            <person name="Akbar S."/>
            <person name="Dowd S.E."/>
            <person name="Stevens D.C."/>
        </authorList>
    </citation>
    <scope>NUCLEOTIDE SEQUENCE [LARGE SCALE GENOMIC DNA]</scope>
    <source>
        <strain evidence="2 3">Cbfe23</strain>
    </source>
</reference>
<dbReference type="AlphaFoldDB" id="A0A1L9AZP5"/>
<dbReference type="InterPro" id="IPR008538">
    <property type="entry name" value="Uma2"/>
</dbReference>
<dbReference type="OrthoDB" id="5518193at2"/>
<dbReference type="Pfam" id="PF05685">
    <property type="entry name" value="Uma2"/>
    <property type="match status" value="1"/>
</dbReference>
<dbReference type="InterPro" id="IPR011335">
    <property type="entry name" value="Restrct_endonuc-II-like"/>
</dbReference>
<dbReference type="CDD" id="cd06260">
    <property type="entry name" value="DUF820-like"/>
    <property type="match status" value="1"/>
</dbReference>
<keyword evidence="3" id="KW-1185">Reference proteome</keyword>
<evidence type="ECO:0000313" key="2">
    <source>
        <dbReference type="EMBL" id="OJH35383.1"/>
    </source>
</evidence>
<dbReference type="Proteomes" id="UP000182229">
    <property type="component" value="Unassembled WGS sequence"/>
</dbReference>
<protein>
    <recommendedName>
        <fullName evidence="1">Putative restriction endonuclease domain-containing protein</fullName>
    </recommendedName>
</protein>
<feature type="domain" description="Putative restriction endonuclease" evidence="1">
    <location>
        <begin position="28"/>
        <end position="181"/>
    </location>
</feature>
<dbReference type="STRING" id="83449.BON30_38220"/>
<evidence type="ECO:0000313" key="3">
    <source>
        <dbReference type="Proteomes" id="UP000182229"/>
    </source>
</evidence>
<gene>
    <name evidence="2" type="ORF">BON30_38220</name>
</gene>
<evidence type="ECO:0000259" key="1">
    <source>
        <dbReference type="Pfam" id="PF05685"/>
    </source>
</evidence>
<dbReference type="Gene3D" id="3.90.1570.10">
    <property type="entry name" value="tt1808, chain A"/>
    <property type="match status" value="1"/>
</dbReference>
<dbReference type="PANTHER" id="PTHR34107:SF4">
    <property type="entry name" value="SLL1222 PROTEIN"/>
    <property type="match status" value="1"/>
</dbReference>